<dbReference type="Proteomes" id="UP000036356">
    <property type="component" value="Unassembled WGS sequence"/>
</dbReference>
<dbReference type="AlphaFoldDB" id="A0A0J1FWQ8"/>
<sequence>MVKKFGIISLMLLITVITLVGCGSSQTVAAKDPSAADIVQKVKQTVDISKMRLADAAELKKLYGINSDELSDFALYTASSNIKADELAIFKVKNSNDIQSIKDQIKKRINKQERNFGGYLPDETYLVQHNIVKAKGNFVILIISKDADKISSAIDQVLN</sequence>
<dbReference type="Pfam" id="PF14270">
    <property type="entry name" value="DUF4358"/>
    <property type="match status" value="1"/>
</dbReference>
<dbReference type="PROSITE" id="PS51257">
    <property type="entry name" value="PROKAR_LIPOPROTEIN"/>
    <property type="match status" value="1"/>
</dbReference>
<comment type="caution">
    <text evidence="1">The sequence shown here is derived from an EMBL/GenBank/DDBJ whole genome shotgun (WGS) entry which is preliminary data.</text>
</comment>
<dbReference type="InterPro" id="IPR025648">
    <property type="entry name" value="DUF4358"/>
</dbReference>
<dbReference type="STRING" id="476652.DEAC_c06350"/>
<keyword evidence="2" id="KW-1185">Reference proteome</keyword>
<dbReference type="PATRIC" id="fig|476652.3.peg.650"/>
<dbReference type="RefSeq" id="WP_047808568.1">
    <property type="nucleotide sequence ID" value="NZ_LDZY01000002.1"/>
</dbReference>
<dbReference type="EMBL" id="LDZY01000002">
    <property type="protein sequence ID" value="KLU67423.1"/>
    <property type="molecule type" value="Genomic_DNA"/>
</dbReference>
<organism evidence="1 2">
    <name type="scientific">Desulfosporosinus acididurans</name>
    <dbReference type="NCBI Taxonomy" id="476652"/>
    <lineage>
        <taxon>Bacteria</taxon>
        <taxon>Bacillati</taxon>
        <taxon>Bacillota</taxon>
        <taxon>Clostridia</taxon>
        <taxon>Eubacteriales</taxon>
        <taxon>Desulfitobacteriaceae</taxon>
        <taxon>Desulfosporosinus</taxon>
    </lineage>
</organism>
<name>A0A0J1FWQ8_9FIRM</name>
<evidence type="ECO:0008006" key="3">
    <source>
        <dbReference type="Google" id="ProtNLM"/>
    </source>
</evidence>
<reference evidence="1 2" key="1">
    <citation type="submission" date="2015-06" db="EMBL/GenBank/DDBJ databases">
        <title>Draft genome of the moderately acidophilic sulfate reducer Candidatus Desulfosporosinus acididurans strain M1.</title>
        <authorList>
            <person name="Poehlein A."/>
            <person name="Petzsch P."/>
            <person name="Johnson B.D."/>
            <person name="Schloemann M."/>
            <person name="Daniel R."/>
            <person name="Muehling M."/>
        </authorList>
    </citation>
    <scope>NUCLEOTIDE SEQUENCE [LARGE SCALE GENOMIC DNA]</scope>
    <source>
        <strain evidence="1 2">M1</strain>
    </source>
</reference>
<protein>
    <recommendedName>
        <fullName evidence="3">DUF4358 domain-containing protein</fullName>
    </recommendedName>
</protein>
<accession>A0A0J1FWQ8</accession>
<gene>
    <name evidence="1" type="ORF">DEAC_c06350</name>
</gene>
<evidence type="ECO:0000313" key="1">
    <source>
        <dbReference type="EMBL" id="KLU67423.1"/>
    </source>
</evidence>
<evidence type="ECO:0000313" key="2">
    <source>
        <dbReference type="Proteomes" id="UP000036356"/>
    </source>
</evidence>
<proteinExistence type="predicted"/>